<feature type="compositionally biased region" description="Polar residues" evidence="3">
    <location>
        <begin position="31"/>
        <end position="48"/>
    </location>
</feature>
<protein>
    <submittedName>
        <fullName evidence="4">EOG090X07S9</fullName>
    </submittedName>
</protein>
<organism evidence="4">
    <name type="scientific">Scapholeberis mucronata</name>
    <dbReference type="NCBI Taxonomy" id="202097"/>
    <lineage>
        <taxon>Eukaryota</taxon>
        <taxon>Metazoa</taxon>
        <taxon>Ecdysozoa</taxon>
        <taxon>Arthropoda</taxon>
        <taxon>Crustacea</taxon>
        <taxon>Branchiopoda</taxon>
        <taxon>Diplostraca</taxon>
        <taxon>Cladocera</taxon>
        <taxon>Anomopoda</taxon>
        <taxon>Daphniidae</taxon>
        <taxon>Scapholeberis</taxon>
    </lineage>
</organism>
<reference evidence="4" key="1">
    <citation type="submission" date="2018-08" db="EMBL/GenBank/DDBJ databases">
        <authorList>
            <person name="Cornetti L."/>
        </authorList>
    </citation>
    <scope>NUCLEOTIDE SEQUENCE</scope>
    <source>
        <strain evidence="4">BE-ASS</strain>
    </source>
</reference>
<evidence type="ECO:0000313" key="4">
    <source>
        <dbReference type="EMBL" id="SVE93674.1"/>
    </source>
</evidence>
<feature type="compositionally biased region" description="Low complexity" evidence="3">
    <location>
        <begin position="1"/>
        <end position="19"/>
    </location>
</feature>
<dbReference type="PANTHER" id="PTHR14894:SF0">
    <property type="entry name" value="CDK5 REGULATORY SUBUNIT-ASSOCIATED PROTEIN 3"/>
    <property type="match status" value="1"/>
</dbReference>
<evidence type="ECO:0000256" key="1">
    <source>
        <dbReference type="ARBA" id="ARBA00007478"/>
    </source>
</evidence>
<feature type="region of interest" description="Disordered" evidence="3">
    <location>
        <begin position="1"/>
        <end position="48"/>
    </location>
</feature>
<proteinExistence type="evidence at transcript level"/>
<feature type="region of interest" description="Disordered" evidence="3">
    <location>
        <begin position="79"/>
        <end position="110"/>
    </location>
</feature>
<dbReference type="GO" id="GO:0012505">
    <property type="term" value="C:endomembrane system"/>
    <property type="evidence" value="ECO:0007669"/>
    <property type="project" value="TreeGrafter"/>
</dbReference>
<evidence type="ECO:0000256" key="3">
    <source>
        <dbReference type="SAM" id="MobiDB-lite"/>
    </source>
</evidence>
<keyword evidence="2" id="KW-0175">Coiled coil</keyword>
<sequence length="623" mass="70487">MMQNMNSEENSPLSNSSGSQLEPLVIRSDTDSITDLSSNPDTPVTYNDDTQQESAATLDQELLDVSILEEHLRQCSSATEPRGCASSHPVHHLSKDETSPRTSYVKIQGEWSMTDDRRPTIKKDQNVPIDIQTSKLLDWVINRRHCSKTWPQQITAIREKINAAIQDMPEHQGITKLLTGTYINYFHCLQIVEILKETEADSRSLFGRYGSQRMKDWQEIVKMYEKDNAFLAEASQLLMRNVAYEIPGIKKSIAKCEQAQHESEKKEAECEKNAQDFRDKYKSMCNQLGIEGKNIKKELTDLLQSLPNMYNEVAQNARNLKEAAAFYQSFVGQMIKNTNEVKLIIIHQIVEHGNTTVYEWRYGEAPLRIEEPVLVTEQEVPTSSSDEAIDFGDAAIDFGSNDVELETGDIDWGQIDMLPDAHEATIDFSTTEDAELGIVVQEAGVAGGVAKDNEALSVLDYHKTRNMFIDDLMELEAFIRQRMHELRVSSKDSQMGFSFSQSHSNADVSLEQLEGLLSQVLNTQSVINRPKLKNLALIRESPRYVDRVSSSLQQHLRFADKMEANRQKFVDKRASAAAEQARLQPALKGMIQRTKELQAQIEQSISKKYNNRPVYLTGGVTSI</sequence>
<gene>
    <name evidence="4" type="primary">EOG090X07S9</name>
</gene>
<dbReference type="Pfam" id="PF05600">
    <property type="entry name" value="CDK5RAP3"/>
    <property type="match status" value="1"/>
</dbReference>
<feature type="coiled-coil region" evidence="2">
    <location>
        <begin position="249"/>
        <end position="276"/>
    </location>
</feature>
<dbReference type="GO" id="GO:0007346">
    <property type="term" value="P:regulation of mitotic cell cycle"/>
    <property type="evidence" value="ECO:0007669"/>
    <property type="project" value="TreeGrafter"/>
</dbReference>
<dbReference type="AlphaFoldDB" id="A0A4Y7NM40"/>
<dbReference type="InterPro" id="IPR008491">
    <property type="entry name" value="CDK5RAP3"/>
</dbReference>
<dbReference type="EMBL" id="LR024055">
    <property type="protein sequence ID" value="SVE93674.1"/>
    <property type="molecule type" value="mRNA"/>
</dbReference>
<dbReference type="PANTHER" id="PTHR14894">
    <property type="entry name" value="CDK5 REGULATORY SUBUNIT-ASSOCIATED PROTEIN 3"/>
    <property type="match status" value="1"/>
</dbReference>
<comment type="similarity">
    <text evidence="1">Belongs to the CDK5RAP3 family.</text>
</comment>
<name>A0A4Y7NM40_9CRUS</name>
<evidence type="ECO:0000256" key="2">
    <source>
        <dbReference type="SAM" id="Coils"/>
    </source>
</evidence>
<accession>A0A4Y7NM40</accession>